<dbReference type="Proteomes" id="UP001642360">
    <property type="component" value="Unassembled WGS sequence"/>
</dbReference>
<proteinExistence type="predicted"/>
<gene>
    <name evidence="1" type="ORF">ILEXP_LOCUS42150</name>
</gene>
<sequence length="219" mass="24677">MSVRNSSSYYKLRSLITFLHRYRVYSGHSSLSGRHDEVLSSNLRHSWSMHQGLRLISTNSRVGETSKTDMLKDDRVKVQSAAPVHSSYNFPTWAKWLLFSMLSLLLPLGHQKWGKWLTLEGKVENAIEEVEFVAEVVEKVATVVEKVSAEVADELADNSKLKQAALMVEHGSSVAAKDAQLTIDFIHKAENLKVDLKDLETMVEPVIKKIIEGENGEEK</sequence>
<protein>
    <submittedName>
        <fullName evidence="1">Uncharacterized protein</fullName>
    </submittedName>
</protein>
<accession>A0ABC8TY67</accession>
<dbReference type="EMBL" id="CAUOFW020006003">
    <property type="protein sequence ID" value="CAK9172498.1"/>
    <property type="molecule type" value="Genomic_DNA"/>
</dbReference>
<dbReference type="PANTHER" id="PTHR33735:SF10">
    <property type="entry name" value="EXPRESSED PROTEIN"/>
    <property type="match status" value="1"/>
</dbReference>
<reference evidence="1 2" key="1">
    <citation type="submission" date="2024-02" db="EMBL/GenBank/DDBJ databases">
        <authorList>
            <person name="Vignale AGUSTIN F."/>
            <person name="Sosa J E."/>
            <person name="Modenutti C."/>
        </authorList>
    </citation>
    <scope>NUCLEOTIDE SEQUENCE [LARGE SCALE GENOMIC DNA]</scope>
</reference>
<evidence type="ECO:0000313" key="1">
    <source>
        <dbReference type="EMBL" id="CAK9172498.1"/>
    </source>
</evidence>
<name>A0ABC8TY67_9AQUA</name>
<evidence type="ECO:0000313" key="2">
    <source>
        <dbReference type="Proteomes" id="UP001642360"/>
    </source>
</evidence>
<organism evidence="1 2">
    <name type="scientific">Ilex paraguariensis</name>
    <name type="common">yerba mate</name>
    <dbReference type="NCBI Taxonomy" id="185542"/>
    <lineage>
        <taxon>Eukaryota</taxon>
        <taxon>Viridiplantae</taxon>
        <taxon>Streptophyta</taxon>
        <taxon>Embryophyta</taxon>
        <taxon>Tracheophyta</taxon>
        <taxon>Spermatophyta</taxon>
        <taxon>Magnoliopsida</taxon>
        <taxon>eudicotyledons</taxon>
        <taxon>Gunneridae</taxon>
        <taxon>Pentapetalae</taxon>
        <taxon>asterids</taxon>
        <taxon>campanulids</taxon>
        <taxon>Aquifoliales</taxon>
        <taxon>Aquifoliaceae</taxon>
        <taxon>Ilex</taxon>
    </lineage>
</organism>
<comment type="caution">
    <text evidence="1">The sequence shown here is derived from an EMBL/GenBank/DDBJ whole genome shotgun (WGS) entry which is preliminary data.</text>
</comment>
<dbReference type="PANTHER" id="PTHR33735">
    <property type="entry name" value="EXPRESSED PROTEIN"/>
    <property type="match status" value="1"/>
</dbReference>
<keyword evidence="2" id="KW-1185">Reference proteome</keyword>
<dbReference type="AlphaFoldDB" id="A0ABC8TY67"/>